<feature type="chain" id="PRO_5004928002" evidence="17">
    <location>
        <begin position="27"/>
        <end position="774"/>
    </location>
</feature>
<keyword evidence="2" id="KW-0723">Serine/threonine-protein kinase</keyword>
<dbReference type="EMBL" id="KE343588">
    <property type="protein sequence ID" value="EXB36717.1"/>
    <property type="molecule type" value="Genomic_DNA"/>
</dbReference>
<keyword evidence="6 17" id="KW-0732">Signal</keyword>
<dbReference type="InterPro" id="IPR045274">
    <property type="entry name" value="WAK-like"/>
</dbReference>
<dbReference type="InterPro" id="IPR001881">
    <property type="entry name" value="EGF-like_Ca-bd_dom"/>
</dbReference>
<evidence type="ECO:0000256" key="4">
    <source>
        <dbReference type="ARBA" id="ARBA00022679"/>
    </source>
</evidence>
<keyword evidence="8 19" id="KW-0418">Kinase</keyword>
<sequence length="774" mass="87273">MDIQEINMRRMVVLQLLVTVLTCMLGVPNNVLSASEAALNISKPGCEQRCGNVHIPFPFGIGPNCSLDKWFEISCNNSTIPHRPFLKHTQWEVLHISDFYTVNSEIYTFRHQFQVKNPISFFNCRGKKAAKALNLTGMPFYLSSSSTFVAVSCGVLAKVNSSSGNTNSQTGCTSICSPNDSSTNSTNKTYCDGIDCCETFIRDDSFKAFEITFENRSTPSVADQDPYGRDCKFAFLVDDYYWNNNNTNIARIRSMDYVPLNISWYVNYTDFYVFNISMSFGRVPFHYCGNYARSYYYNYGSGLSAESPSTTAAYGLECQCDGLLGNPYLIDGCSQDINECRDYNPQCGPGGTCVNTYGSYHCTYKLKFILIGVGSGLGALLLLFCPWGIYKFVKKRKDIKRKRKFFKRNGGLLLQQQLSSSDNNVEKTKLFKSNELKKATDNFSVDRILGQGGQGTVYKGMLEDGKIVAIKKSRMVDEAQLSEFINEVVILSQINHRNVVQLLGCCLETEVPLLVYEFISNGTLSQYIHEQNEEFPFTWKMRLRVATEVAGALSYFHSAASFPIYHRDIKSTNILLDEKYRAKVADFGTSRTISLEQTHLTTIVYGTFGYLDPEYFQSSKFTEKSDVYSFGVVLVELLTGQKAISVTRSEEERNLATHFVMTMEADNLFDIIDSQVLEDAPKEEIRQIANLAQRCLNINGRNRPTMKEVSMELEGIQKPDRTASIARQNHEENEFIRTEFMEPWDVASTSAGSALDKTTSTRSSLLQELPLLSL</sequence>
<evidence type="ECO:0000256" key="8">
    <source>
        <dbReference type="ARBA" id="ARBA00022777"/>
    </source>
</evidence>
<evidence type="ECO:0000256" key="6">
    <source>
        <dbReference type="ARBA" id="ARBA00022729"/>
    </source>
</evidence>
<accession>W9QQU3</accession>
<dbReference type="Proteomes" id="UP000030645">
    <property type="component" value="Unassembled WGS sequence"/>
</dbReference>
<dbReference type="SUPFAM" id="SSF56112">
    <property type="entry name" value="Protein kinase-like (PK-like)"/>
    <property type="match status" value="1"/>
</dbReference>
<dbReference type="GO" id="GO:0005886">
    <property type="term" value="C:plasma membrane"/>
    <property type="evidence" value="ECO:0007669"/>
    <property type="project" value="TreeGrafter"/>
</dbReference>
<dbReference type="Gene3D" id="2.10.25.10">
    <property type="entry name" value="Laminin"/>
    <property type="match status" value="1"/>
</dbReference>
<dbReference type="CDD" id="cd14066">
    <property type="entry name" value="STKc_IRAK"/>
    <property type="match status" value="1"/>
</dbReference>
<comment type="catalytic activity">
    <reaction evidence="14">
        <text>L-seryl-[protein] + ATP = O-phospho-L-seryl-[protein] + ADP + H(+)</text>
        <dbReference type="Rhea" id="RHEA:17989"/>
        <dbReference type="Rhea" id="RHEA-COMP:9863"/>
        <dbReference type="Rhea" id="RHEA-COMP:11604"/>
        <dbReference type="ChEBI" id="CHEBI:15378"/>
        <dbReference type="ChEBI" id="CHEBI:29999"/>
        <dbReference type="ChEBI" id="CHEBI:30616"/>
        <dbReference type="ChEBI" id="CHEBI:83421"/>
        <dbReference type="ChEBI" id="CHEBI:456216"/>
    </reaction>
</comment>
<gene>
    <name evidence="19" type="ORF">L484_016968</name>
</gene>
<name>W9QQU3_9ROSA</name>
<dbReference type="InterPro" id="IPR018097">
    <property type="entry name" value="EGF_Ca-bd_CS"/>
</dbReference>
<dbReference type="Pfam" id="PF08488">
    <property type="entry name" value="WAK"/>
    <property type="match status" value="1"/>
</dbReference>
<evidence type="ECO:0000256" key="17">
    <source>
        <dbReference type="SAM" id="SignalP"/>
    </source>
</evidence>
<dbReference type="CDD" id="cd00054">
    <property type="entry name" value="EGF_CA"/>
    <property type="match status" value="1"/>
</dbReference>
<dbReference type="SUPFAM" id="SSF57196">
    <property type="entry name" value="EGF/Laminin"/>
    <property type="match status" value="1"/>
</dbReference>
<evidence type="ECO:0000256" key="12">
    <source>
        <dbReference type="ARBA" id="ARBA00023157"/>
    </source>
</evidence>
<dbReference type="SMART" id="SM00179">
    <property type="entry name" value="EGF_CA"/>
    <property type="match status" value="1"/>
</dbReference>
<dbReference type="GO" id="GO:0030247">
    <property type="term" value="F:polysaccharide binding"/>
    <property type="evidence" value="ECO:0007669"/>
    <property type="project" value="InterPro"/>
</dbReference>
<dbReference type="InterPro" id="IPR011009">
    <property type="entry name" value="Kinase-like_dom_sf"/>
</dbReference>
<dbReference type="FunFam" id="3.30.200.20:FF:000043">
    <property type="entry name" value="Wall-associated receptor kinase 2"/>
    <property type="match status" value="1"/>
</dbReference>
<dbReference type="Pfam" id="PF07714">
    <property type="entry name" value="PK_Tyr_Ser-Thr"/>
    <property type="match status" value="1"/>
</dbReference>
<dbReference type="FunFam" id="1.10.510.10:FF:000084">
    <property type="entry name" value="Wall-associated receptor kinase 2"/>
    <property type="match status" value="1"/>
</dbReference>
<dbReference type="InterPro" id="IPR013695">
    <property type="entry name" value="WAK"/>
</dbReference>
<feature type="signal peptide" evidence="17">
    <location>
        <begin position="1"/>
        <end position="26"/>
    </location>
</feature>
<dbReference type="Gene3D" id="1.10.510.10">
    <property type="entry name" value="Transferase(Phosphotransferase) domain 1"/>
    <property type="match status" value="1"/>
</dbReference>
<dbReference type="PANTHER" id="PTHR27005:SF280">
    <property type="entry name" value="WALL-ASSOCIATED RECEPTOR KINASE-LIKE 8"/>
    <property type="match status" value="1"/>
</dbReference>
<dbReference type="InterPro" id="IPR000719">
    <property type="entry name" value="Prot_kinase_dom"/>
</dbReference>
<evidence type="ECO:0000256" key="10">
    <source>
        <dbReference type="ARBA" id="ARBA00022989"/>
    </source>
</evidence>
<keyword evidence="20" id="KW-1185">Reference proteome</keyword>
<dbReference type="Pfam" id="PF07645">
    <property type="entry name" value="EGF_CA"/>
    <property type="match status" value="1"/>
</dbReference>
<feature type="domain" description="Protein kinase" evidence="18">
    <location>
        <begin position="443"/>
        <end position="716"/>
    </location>
</feature>
<dbReference type="OrthoDB" id="1163179at2759"/>
<comment type="catalytic activity">
    <reaction evidence="15">
        <text>L-threonyl-[protein] + ATP = O-phospho-L-threonyl-[protein] + ADP + H(+)</text>
        <dbReference type="Rhea" id="RHEA:46608"/>
        <dbReference type="Rhea" id="RHEA-COMP:11060"/>
        <dbReference type="Rhea" id="RHEA-COMP:11605"/>
        <dbReference type="ChEBI" id="CHEBI:15378"/>
        <dbReference type="ChEBI" id="CHEBI:30013"/>
        <dbReference type="ChEBI" id="CHEBI:30616"/>
        <dbReference type="ChEBI" id="CHEBI:61977"/>
        <dbReference type="ChEBI" id="CHEBI:456216"/>
    </reaction>
</comment>
<dbReference type="Pfam" id="PF13947">
    <property type="entry name" value="GUB_WAK_bind"/>
    <property type="match status" value="1"/>
</dbReference>
<keyword evidence="10 16" id="KW-1133">Transmembrane helix</keyword>
<dbReference type="GO" id="GO:0005509">
    <property type="term" value="F:calcium ion binding"/>
    <property type="evidence" value="ECO:0007669"/>
    <property type="project" value="InterPro"/>
</dbReference>
<dbReference type="PROSITE" id="PS01187">
    <property type="entry name" value="EGF_CA"/>
    <property type="match status" value="1"/>
</dbReference>
<dbReference type="AlphaFoldDB" id="W9QQU3"/>
<evidence type="ECO:0000256" key="9">
    <source>
        <dbReference type="ARBA" id="ARBA00022840"/>
    </source>
</evidence>
<keyword evidence="12" id="KW-1015">Disulfide bond</keyword>
<evidence type="ECO:0000256" key="3">
    <source>
        <dbReference type="ARBA" id="ARBA00022536"/>
    </source>
</evidence>
<dbReference type="GO" id="GO:0007166">
    <property type="term" value="P:cell surface receptor signaling pathway"/>
    <property type="evidence" value="ECO:0007669"/>
    <property type="project" value="InterPro"/>
</dbReference>
<protein>
    <submittedName>
        <fullName evidence="19">Wall-associated receptor kinase-like 9</fullName>
    </submittedName>
</protein>
<keyword evidence="9" id="KW-0067">ATP-binding</keyword>
<dbReference type="SMART" id="SM00220">
    <property type="entry name" value="S_TKc"/>
    <property type="match status" value="1"/>
</dbReference>
<organism evidence="19 20">
    <name type="scientific">Morus notabilis</name>
    <dbReference type="NCBI Taxonomy" id="981085"/>
    <lineage>
        <taxon>Eukaryota</taxon>
        <taxon>Viridiplantae</taxon>
        <taxon>Streptophyta</taxon>
        <taxon>Embryophyta</taxon>
        <taxon>Tracheophyta</taxon>
        <taxon>Spermatophyta</taxon>
        <taxon>Magnoliopsida</taxon>
        <taxon>eudicotyledons</taxon>
        <taxon>Gunneridae</taxon>
        <taxon>Pentapetalae</taxon>
        <taxon>rosids</taxon>
        <taxon>fabids</taxon>
        <taxon>Rosales</taxon>
        <taxon>Moraceae</taxon>
        <taxon>Moreae</taxon>
        <taxon>Morus</taxon>
    </lineage>
</organism>
<keyword evidence="13" id="KW-0325">Glycoprotein</keyword>
<keyword evidence="4" id="KW-0808">Transferase</keyword>
<dbReference type="Gene3D" id="3.30.200.20">
    <property type="entry name" value="Phosphorylase Kinase, domain 1"/>
    <property type="match status" value="1"/>
</dbReference>
<dbReference type="GO" id="GO:0005524">
    <property type="term" value="F:ATP binding"/>
    <property type="evidence" value="ECO:0007669"/>
    <property type="project" value="UniProtKB-KW"/>
</dbReference>
<keyword evidence="11 16" id="KW-0472">Membrane</keyword>
<dbReference type="InterPro" id="IPR049883">
    <property type="entry name" value="NOTCH1_EGF-like"/>
</dbReference>
<dbReference type="InterPro" id="IPR025287">
    <property type="entry name" value="WAK_GUB"/>
</dbReference>
<evidence type="ECO:0000259" key="18">
    <source>
        <dbReference type="PROSITE" id="PS50011"/>
    </source>
</evidence>
<keyword evidence="19" id="KW-0675">Receptor</keyword>
<evidence type="ECO:0000256" key="15">
    <source>
        <dbReference type="ARBA" id="ARBA00047951"/>
    </source>
</evidence>
<evidence type="ECO:0000256" key="11">
    <source>
        <dbReference type="ARBA" id="ARBA00023136"/>
    </source>
</evidence>
<dbReference type="InterPro" id="IPR001245">
    <property type="entry name" value="Ser-Thr/Tyr_kinase_cat_dom"/>
</dbReference>
<dbReference type="PROSITE" id="PS50011">
    <property type="entry name" value="PROTEIN_KINASE_DOM"/>
    <property type="match status" value="1"/>
</dbReference>
<evidence type="ECO:0000256" key="1">
    <source>
        <dbReference type="ARBA" id="ARBA00004479"/>
    </source>
</evidence>
<keyword evidence="7" id="KW-0547">Nucleotide-binding</keyword>
<feature type="transmembrane region" description="Helical" evidence="16">
    <location>
        <begin position="368"/>
        <end position="393"/>
    </location>
</feature>
<dbReference type="eggNOG" id="ENOG502RMXX">
    <property type="taxonomic scope" value="Eukaryota"/>
</dbReference>
<evidence type="ECO:0000256" key="5">
    <source>
        <dbReference type="ARBA" id="ARBA00022692"/>
    </source>
</evidence>
<evidence type="ECO:0000256" key="13">
    <source>
        <dbReference type="ARBA" id="ARBA00023180"/>
    </source>
</evidence>
<evidence type="ECO:0000256" key="7">
    <source>
        <dbReference type="ARBA" id="ARBA00022741"/>
    </source>
</evidence>
<evidence type="ECO:0000256" key="14">
    <source>
        <dbReference type="ARBA" id="ARBA00047558"/>
    </source>
</evidence>
<keyword evidence="5 16" id="KW-0812">Transmembrane</keyword>
<keyword evidence="3" id="KW-0245">EGF-like domain</keyword>
<evidence type="ECO:0000313" key="19">
    <source>
        <dbReference type="EMBL" id="EXB36717.1"/>
    </source>
</evidence>
<dbReference type="PANTHER" id="PTHR27005">
    <property type="entry name" value="WALL-ASSOCIATED RECEPTOR KINASE-LIKE 21"/>
    <property type="match status" value="1"/>
</dbReference>
<reference evidence="20" key="1">
    <citation type="submission" date="2013-01" db="EMBL/GenBank/DDBJ databases">
        <title>Draft Genome Sequence of a Mulberry Tree, Morus notabilis C.K. Schneid.</title>
        <authorList>
            <person name="He N."/>
            <person name="Zhao S."/>
        </authorList>
    </citation>
    <scope>NUCLEOTIDE SEQUENCE</scope>
</reference>
<proteinExistence type="predicted"/>
<evidence type="ECO:0000256" key="16">
    <source>
        <dbReference type="SAM" id="Phobius"/>
    </source>
</evidence>
<dbReference type="PROSITE" id="PS00108">
    <property type="entry name" value="PROTEIN_KINASE_ST"/>
    <property type="match status" value="1"/>
</dbReference>
<evidence type="ECO:0000256" key="2">
    <source>
        <dbReference type="ARBA" id="ARBA00022527"/>
    </source>
</evidence>
<evidence type="ECO:0000313" key="20">
    <source>
        <dbReference type="Proteomes" id="UP000030645"/>
    </source>
</evidence>
<dbReference type="STRING" id="981085.W9QQU3"/>
<dbReference type="InterPro" id="IPR008271">
    <property type="entry name" value="Ser/Thr_kinase_AS"/>
</dbReference>
<dbReference type="KEGG" id="mnt:21399992"/>
<dbReference type="GO" id="GO:0004674">
    <property type="term" value="F:protein serine/threonine kinase activity"/>
    <property type="evidence" value="ECO:0007669"/>
    <property type="project" value="UniProtKB-KW"/>
</dbReference>
<comment type="subcellular location">
    <subcellularLocation>
        <location evidence="1">Membrane</location>
        <topology evidence="1">Single-pass type I membrane protein</topology>
    </subcellularLocation>
</comment>